<dbReference type="EMBL" id="JAKOOW010000026">
    <property type="protein sequence ID" value="MCG6504410.1"/>
    <property type="molecule type" value="Genomic_DNA"/>
</dbReference>
<dbReference type="Proteomes" id="UP001298424">
    <property type="component" value="Unassembled WGS sequence"/>
</dbReference>
<sequence>MNTLPYQAEIARRMEAGGEGRIRPDAEFYHTANGYWIAWQQPQAAVMREDLPEGEPCDWVEGAETLADLVEFIESGDYEALAYFEGSEEEWQEHEGCSCGCQHQ</sequence>
<gene>
    <name evidence="1" type="ORF">MB824_07865</name>
</gene>
<name>A0ABS9NNX8_9NEIS</name>
<evidence type="ECO:0000313" key="1">
    <source>
        <dbReference type="EMBL" id="MCG6504410.1"/>
    </source>
</evidence>
<evidence type="ECO:0000313" key="2">
    <source>
        <dbReference type="Proteomes" id="UP001298424"/>
    </source>
</evidence>
<protein>
    <submittedName>
        <fullName evidence="1">General secretion pathway protein GspG</fullName>
    </submittedName>
</protein>
<keyword evidence="2" id="KW-1185">Reference proteome</keyword>
<comment type="caution">
    <text evidence="1">The sequence shown here is derived from an EMBL/GenBank/DDBJ whole genome shotgun (WGS) entry which is preliminary data.</text>
</comment>
<dbReference type="RefSeq" id="WP_238747851.1">
    <property type="nucleotide sequence ID" value="NZ_JAKOOW010000026.1"/>
</dbReference>
<organism evidence="1 2">
    <name type="scientific">Kingella pumchi</name>
    <dbReference type="NCBI Taxonomy" id="2779506"/>
    <lineage>
        <taxon>Bacteria</taxon>
        <taxon>Pseudomonadati</taxon>
        <taxon>Pseudomonadota</taxon>
        <taxon>Betaproteobacteria</taxon>
        <taxon>Neisseriales</taxon>
        <taxon>Neisseriaceae</taxon>
        <taxon>Kingella</taxon>
    </lineage>
</organism>
<proteinExistence type="predicted"/>
<reference evidence="1 2" key="1">
    <citation type="submission" date="2022-02" db="EMBL/GenBank/DDBJ databases">
        <title>Genome sequence data of Kingella unionensis sp. nov. strain CICC 24913 (CCUG 75125).</title>
        <authorList>
            <person name="Xiao M."/>
        </authorList>
    </citation>
    <scope>NUCLEOTIDE SEQUENCE [LARGE SCALE GENOMIC DNA]</scope>
    <source>
        <strain evidence="1 2">CICC 24913</strain>
    </source>
</reference>
<accession>A0ABS9NNX8</accession>